<dbReference type="Gene3D" id="3.40.50.150">
    <property type="entry name" value="Vaccinia Virus protein VP39"/>
    <property type="match status" value="1"/>
</dbReference>
<evidence type="ECO:0000313" key="4">
    <source>
        <dbReference type="EMBL" id="KGA14427.1"/>
    </source>
</evidence>
<dbReference type="InterPro" id="IPR050750">
    <property type="entry name" value="C5-MTase"/>
</dbReference>
<reference evidence="4" key="1">
    <citation type="submission" date="2014-06" db="EMBL/GenBank/DDBJ databases">
        <title>Key roles for freshwater Actinobacteria revealed by deep metagenomic sequencing.</title>
        <authorList>
            <person name="Ghai R."/>
            <person name="Mizuno C.M."/>
            <person name="Picazo A."/>
            <person name="Camacho A."/>
            <person name="Rodriguez-Valera F."/>
        </authorList>
    </citation>
    <scope>NUCLEOTIDE SEQUENCE</scope>
</reference>
<dbReference type="NCBIfam" id="TIGR00675">
    <property type="entry name" value="dcm"/>
    <property type="match status" value="1"/>
</dbReference>
<dbReference type="InterPro" id="IPR029063">
    <property type="entry name" value="SAM-dependent_MTases_sf"/>
</dbReference>
<keyword evidence="1" id="KW-0489">Methyltransferase</keyword>
<dbReference type="PANTHER" id="PTHR46098:SF1">
    <property type="entry name" value="TRNA (CYTOSINE(38)-C(5))-METHYLTRANSFERASE"/>
    <property type="match status" value="1"/>
</dbReference>
<dbReference type="SUPFAM" id="SSF53335">
    <property type="entry name" value="S-adenosyl-L-methionine-dependent methyltransferases"/>
    <property type="match status" value="1"/>
</dbReference>
<dbReference type="PROSITE" id="PS51679">
    <property type="entry name" value="SAM_MT_C5"/>
    <property type="match status" value="1"/>
</dbReference>
<keyword evidence="2" id="KW-0808">Transferase</keyword>
<dbReference type="PANTHER" id="PTHR46098">
    <property type="entry name" value="TRNA (CYTOSINE(38)-C(5))-METHYLTRANSFERASE"/>
    <property type="match status" value="1"/>
</dbReference>
<accession>A0A094PTH9</accession>
<dbReference type="Gene3D" id="3.90.120.10">
    <property type="entry name" value="DNA Methylase, subunit A, domain 2"/>
    <property type="match status" value="1"/>
</dbReference>
<dbReference type="InterPro" id="IPR031303">
    <property type="entry name" value="C5_meth_CS"/>
</dbReference>
<evidence type="ECO:0000256" key="2">
    <source>
        <dbReference type="ARBA" id="ARBA00022679"/>
    </source>
</evidence>
<dbReference type="PROSITE" id="PS00095">
    <property type="entry name" value="C5_MTASE_2"/>
    <property type="match status" value="1"/>
</dbReference>
<dbReference type="AlphaFoldDB" id="A0A094PTH9"/>
<dbReference type="PRINTS" id="PR00105">
    <property type="entry name" value="C5METTRFRASE"/>
</dbReference>
<proteinExistence type="predicted"/>
<gene>
    <name evidence="4" type="ORF">GM51_17275</name>
</gene>
<organism evidence="4">
    <name type="scientific">freshwater metagenome</name>
    <dbReference type="NCBI Taxonomy" id="449393"/>
    <lineage>
        <taxon>unclassified sequences</taxon>
        <taxon>metagenomes</taxon>
        <taxon>ecological metagenomes</taxon>
    </lineage>
</organism>
<keyword evidence="3" id="KW-0949">S-adenosyl-L-methionine</keyword>
<evidence type="ECO:0000256" key="1">
    <source>
        <dbReference type="ARBA" id="ARBA00022603"/>
    </source>
</evidence>
<sequence>MPKTFIDLFAGIGGFHWALKDLKYKCLLAVEKDVAAQKIYARNFPEKKRKGQHNLNRLVGDIRSITRENPEEESTELTPLELKERLKMGYKIIKGDVGVICGGFPCQPFSKSGEQKGDKDATRGTLFHDILLLTEALEPDYLFLENVRNLAGKNHKHTLATIVKRIKGLKYDIEDNPITLSPHKLPGKDGSPQVRDRVFILARRNGVQAGASPKEVTKHVELVKKCAEPKWDAGSILGARTPPKYVLKKSEKSWLRIWEEFLKLTHGIELPGHPIWSDVFGNPPVITEEMPEWERNFLKGNHQLYLKLTKDSKRREALNKWLTKLRKEKKDSEGKSVRIIPTSRRKFEWQANRAFQVGEKRTLKKLLIQFRPSGIRVKPATHYPALVAMTQTTVVGPLVGLNKQRKHYRYITPKEAAKLQGMDKIKFDRQTDALSYKQLGNAVNVKVIKYLAKLLMDGVPAATP</sequence>
<evidence type="ECO:0008006" key="5">
    <source>
        <dbReference type="Google" id="ProtNLM"/>
    </source>
</evidence>
<name>A0A094PTH9_9ZZZZ</name>
<dbReference type="GO" id="GO:0032259">
    <property type="term" value="P:methylation"/>
    <property type="evidence" value="ECO:0007669"/>
    <property type="project" value="UniProtKB-KW"/>
</dbReference>
<protein>
    <recommendedName>
        <fullName evidence="5">DNA (cytosine-5-)-methyltransferase</fullName>
    </recommendedName>
</protein>
<evidence type="ECO:0000256" key="3">
    <source>
        <dbReference type="ARBA" id="ARBA00022691"/>
    </source>
</evidence>
<dbReference type="GO" id="GO:0008168">
    <property type="term" value="F:methyltransferase activity"/>
    <property type="evidence" value="ECO:0007669"/>
    <property type="project" value="UniProtKB-KW"/>
</dbReference>
<dbReference type="Pfam" id="PF00145">
    <property type="entry name" value="DNA_methylase"/>
    <property type="match status" value="1"/>
</dbReference>
<dbReference type="EMBL" id="JNSL01000148">
    <property type="protein sequence ID" value="KGA14427.1"/>
    <property type="molecule type" value="Genomic_DNA"/>
</dbReference>
<dbReference type="InterPro" id="IPR001525">
    <property type="entry name" value="C5_MeTfrase"/>
</dbReference>
<comment type="caution">
    <text evidence="4">The sequence shown here is derived from an EMBL/GenBank/DDBJ whole genome shotgun (WGS) entry which is preliminary data.</text>
</comment>